<accession>A0A3Q9RQ31</accession>
<dbReference type="InterPro" id="IPR016071">
    <property type="entry name" value="Staphylococal_nuclease_OB-fold"/>
</dbReference>
<dbReference type="EMBL" id="CP026095">
    <property type="protein sequence ID" value="AZV43752.1"/>
    <property type="molecule type" value="Genomic_DNA"/>
</dbReference>
<evidence type="ECO:0000313" key="2">
    <source>
        <dbReference type="EMBL" id="AZV43752.1"/>
    </source>
</evidence>
<name>A0A3Q9RQ31_9BACI</name>
<reference evidence="2 3" key="1">
    <citation type="submission" date="2018-01" db="EMBL/GenBank/DDBJ databases">
        <title>Bacillus asahii Genome sequencing and assembly.</title>
        <authorList>
            <person name="Jiang H."/>
            <person name="Feng Y."/>
            <person name="Zhao F."/>
            <person name="Lin X."/>
        </authorList>
    </citation>
    <scope>NUCLEOTIDE SEQUENCE [LARGE SCALE GENOMIC DNA]</scope>
    <source>
        <strain evidence="2 3">OM18</strain>
    </source>
</reference>
<evidence type="ECO:0000259" key="1">
    <source>
        <dbReference type="PROSITE" id="PS50830"/>
    </source>
</evidence>
<evidence type="ECO:0000313" key="3">
    <source>
        <dbReference type="Proteomes" id="UP000283095"/>
    </source>
</evidence>
<dbReference type="Gene3D" id="2.40.50.90">
    <property type="match status" value="1"/>
</dbReference>
<dbReference type="SMART" id="SM00318">
    <property type="entry name" value="SNc"/>
    <property type="match status" value="1"/>
</dbReference>
<protein>
    <recommendedName>
        <fullName evidence="1">TNase-like domain-containing protein</fullName>
    </recommendedName>
</protein>
<dbReference type="RefSeq" id="WP_127760866.1">
    <property type="nucleotide sequence ID" value="NZ_CP026095.1"/>
</dbReference>
<dbReference type="InterPro" id="IPR035437">
    <property type="entry name" value="SNase_OB-fold_sf"/>
</dbReference>
<dbReference type="Proteomes" id="UP000283095">
    <property type="component" value="Chromosome"/>
</dbReference>
<dbReference type="AlphaFoldDB" id="A0A3Q9RQ31"/>
<sequence>MITARILKITDGDTLQIEIPKLSLRLDFVDAFETKGIERELGLKAKAWMEQQLSVGDEIQIDPKHFDIYGRLIATVFEDGENINGKMLKEGVAEVYSPSNHNNGKLD</sequence>
<gene>
    <name evidence="2" type="ORF">BAOM_3143</name>
</gene>
<dbReference type="Pfam" id="PF00565">
    <property type="entry name" value="SNase"/>
    <property type="match status" value="1"/>
</dbReference>
<dbReference type="OrthoDB" id="9775118at2"/>
<dbReference type="SUPFAM" id="SSF50199">
    <property type="entry name" value="Staphylococcal nuclease"/>
    <property type="match status" value="1"/>
</dbReference>
<dbReference type="PROSITE" id="PS50830">
    <property type="entry name" value="TNASE_3"/>
    <property type="match status" value="1"/>
</dbReference>
<organism evidence="2 3">
    <name type="scientific">Peribacillus asahii</name>
    <dbReference type="NCBI Taxonomy" id="228899"/>
    <lineage>
        <taxon>Bacteria</taxon>
        <taxon>Bacillati</taxon>
        <taxon>Bacillota</taxon>
        <taxon>Bacilli</taxon>
        <taxon>Bacillales</taxon>
        <taxon>Bacillaceae</taxon>
        <taxon>Peribacillus</taxon>
    </lineage>
</organism>
<feature type="domain" description="TNase-like" evidence="1">
    <location>
        <begin position="1"/>
        <end position="107"/>
    </location>
</feature>
<proteinExistence type="predicted"/>
<dbReference type="KEGG" id="pasa:BAOM_3143"/>